<dbReference type="AlphaFoldDB" id="A0AAD4CY96"/>
<accession>A0AAD4CY96</accession>
<dbReference type="PANTHER" id="PTHR33570:SF2">
    <property type="entry name" value="CARBOXYMUCONOLACTONE DECARBOXYLASE-LIKE DOMAIN-CONTAINING PROTEIN"/>
    <property type="match status" value="1"/>
</dbReference>
<reference evidence="2" key="1">
    <citation type="journal article" date="2019" name="Beilstein J. Org. Chem.">
        <title>Nanangenines: drimane sesquiterpenoids as the dominant metabolite cohort of a novel Australian fungus, Aspergillus nanangensis.</title>
        <authorList>
            <person name="Lacey H.J."/>
            <person name="Gilchrist C.L.M."/>
            <person name="Crombie A."/>
            <person name="Kalaitzis J.A."/>
            <person name="Vuong D."/>
            <person name="Rutledge P.J."/>
            <person name="Turner P."/>
            <person name="Pitt J.I."/>
            <person name="Lacey E."/>
            <person name="Chooi Y.H."/>
            <person name="Piggott A.M."/>
        </authorList>
    </citation>
    <scope>NUCLEOTIDE SEQUENCE</scope>
    <source>
        <strain evidence="2">MST-FP2251</strain>
    </source>
</reference>
<keyword evidence="3" id="KW-1185">Reference proteome</keyword>
<dbReference type="PANTHER" id="PTHR33570">
    <property type="entry name" value="4-CARBOXYMUCONOLACTONE DECARBOXYLASE FAMILY PROTEIN"/>
    <property type="match status" value="1"/>
</dbReference>
<feature type="domain" description="Carboxymuconolactone decarboxylase-like" evidence="1">
    <location>
        <begin position="44"/>
        <end position="122"/>
    </location>
</feature>
<dbReference type="SUPFAM" id="SSF69118">
    <property type="entry name" value="AhpD-like"/>
    <property type="match status" value="1"/>
</dbReference>
<dbReference type="Gene3D" id="1.20.1290.10">
    <property type="entry name" value="AhpD-like"/>
    <property type="match status" value="1"/>
</dbReference>
<dbReference type="EMBL" id="VCAU01000005">
    <property type="protein sequence ID" value="KAF9894003.1"/>
    <property type="molecule type" value="Genomic_DNA"/>
</dbReference>
<proteinExistence type="predicted"/>
<dbReference type="InterPro" id="IPR052512">
    <property type="entry name" value="4CMD/NDH-1_regulator"/>
</dbReference>
<evidence type="ECO:0000313" key="3">
    <source>
        <dbReference type="Proteomes" id="UP001194746"/>
    </source>
</evidence>
<sequence>MSYQPSDEKVQLGAQMSRQFLGDAVIADLQKSRSKTDIFARTSQEYIAEVCFASYARPGLKFRDRSLMNIAMLVALGRGPELRIHLKAAVHNGLTEEEICEACRHAMVYCGVPAGRDALLTASEVFEEMKGGQQV</sequence>
<dbReference type="InterPro" id="IPR029032">
    <property type="entry name" value="AhpD-like"/>
</dbReference>
<dbReference type="InterPro" id="IPR003779">
    <property type="entry name" value="CMD-like"/>
</dbReference>
<reference evidence="2" key="2">
    <citation type="submission" date="2020-02" db="EMBL/GenBank/DDBJ databases">
        <authorList>
            <person name="Gilchrist C.L.M."/>
            <person name="Chooi Y.-H."/>
        </authorList>
    </citation>
    <scope>NUCLEOTIDE SEQUENCE</scope>
    <source>
        <strain evidence="2">MST-FP2251</strain>
    </source>
</reference>
<gene>
    <name evidence="2" type="ORF">FE257_008974</name>
</gene>
<protein>
    <recommendedName>
        <fullName evidence="1">Carboxymuconolactone decarboxylase-like domain-containing protein</fullName>
    </recommendedName>
</protein>
<evidence type="ECO:0000313" key="2">
    <source>
        <dbReference type="EMBL" id="KAF9894003.1"/>
    </source>
</evidence>
<evidence type="ECO:0000259" key="1">
    <source>
        <dbReference type="Pfam" id="PF02627"/>
    </source>
</evidence>
<dbReference type="Pfam" id="PF02627">
    <property type="entry name" value="CMD"/>
    <property type="match status" value="1"/>
</dbReference>
<dbReference type="GO" id="GO:0051920">
    <property type="term" value="F:peroxiredoxin activity"/>
    <property type="evidence" value="ECO:0007669"/>
    <property type="project" value="InterPro"/>
</dbReference>
<name>A0AAD4CY96_ASPNN</name>
<organism evidence="2 3">
    <name type="scientific">Aspergillus nanangensis</name>
    <dbReference type="NCBI Taxonomy" id="2582783"/>
    <lineage>
        <taxon>Eukaryota</taxon>
        <taxon>Fungi</taxon>
        <taxon>Dikarya</taxon>
        <taxon>Ascomycota</taxon>
        <taxon>Pezizomycotina</taxon>
        <taxon>Eurotiomycetes</taxon>
        <taxon>Eurotiomycetidae</taxon>
        <taxon>Eurotiales</taxon>
        <taxon>Aspergillaceae</taxon>
        <taxon>Aspergillus</taxon>
        <taxon>Aspergillus subgen. Circumdati</taxon>
    </lineage>
</organism>
<comment type="caution">
    <text evidence="2">The sequence shown here is derived from an EMBL/GenBank/DDBJ whole genome shotgun (WGS) entry which is preliminary data.</text>
</comment>
<dbReference type="Proteomes" id="UP001194746">
    <property type="component" value="Unassembled WGS sequence"/>
</dbReference>